<evidence type="ECO:0000256" key="7">
    <source>
        <dbReference type="ARBA" id="ARBA00022833"/>
    </source>
</evidence>
<dbReference type="Gene3D" id="3.60.15.10">
    <property type="entry name" value="Ribonuclease Z/Hydroxyacylglutathione hydrolase-like"/>
    <property type="match status" value="1"/>
</dbReference>
<dbReference type="HAMAP" id="MF_01818">
    <property type="entry name" value="RNase_Z_BN"/>
    <property type="match status" value="1"/>
</dbReference>
<dbReference type="Pfam" id="PF23023">
    <property type="entry name" value="Anti-Pycsar_Apyc1"/>
    <property type="match status" value="1"/>
</dbReference>
<feature type="binding site" evidence="8">
    <location>
        <position position="65"/>
    </location>
    <ligand>
        <name>Zn(2+)</name>
        <dbReference type="ChEBI" id="CHEBI:29105"/>
        <label>1</label>
        <note>catalytic</note>
    </ligand>
</feature>
<evidence type="ECO:0000256" key="1">
    <source>
        <dbReference type="ARBA" id="ARBA00011738"/>
    </source>
</evidence>
<feature type="binding site" evidence="8">
    <location>
        <position position="63"/>
    </location>
    <ligand>
        <name>Zn(2+)</name>
        <dbReference type="ChEBI" id="CHEBI:29105"/>
        <label>1</label>
        <note>catalytic</note>
    </ligand>
</feature>
<comment type="subunit">
    <text evidence="1 8">Homodimer.</text>
</comment>
<comment type="similarity">
    <text evidence="8">Belongs to the RNase Z family.</text>
</comment>
<evidence type="ECO:0000256" key="8">
    <source>
        <dbReference type="HAMAP-Rule" id="MF_01818"/>
    </source>
</evidence>
<dbReference type="NCBIfam" id="NF000801">
    <property type="entry name" value="PRK00055.1-3"/>
    <property type="match status" value="1"/>
</dbReference>
<dbReference type="RefSeq" id="WP_307201308.1">
    <property type="nucleotide sequence ID" value="NZ_JAUSSU010000002.1"/>
</dbReference>
<keyword evidence="3 8" id="KW-0540">Nuclease</keyword>
<evidence type="ECO:0000256" key="6">
    <source>
        <dbReference type="ARBA" id="ARBA00022801"/>
    </source>
</evidence>
<reference evidence="9 10" key="1">
    <citation type="submission" date="2023-07" db="EMBL/GenBank/DDBJ databases">
        <title>Sorghum-associated microbial communities from plants grown in Nebraska, USA.</title>
        <authorList>
            <person name="Schachtman D."/>
        </authorList>
    </citation>
    <scope>NUCLEOTIDE SEQUENCE [LARGE SCALE GENOMIC DNA]</scope>
    <source>
        <strain evidence="9 10">CC482</strain>
    </source>
</reference>
<dbReference type="InterPro" id="IPR036866">
    <property type="entry name" value="RibonucZ/Hydroxyglut_hydro"/>
</dbReference>
<feature type="binding site" evidence="8">
    <location>
        <position position="68"/>
    </location>
    <ligand>
        <name>Zn(2+)</name>
        <dbReference type="ChEBI" id="CHEBI:29105"/>
        <label>2</label>
        <note>catalytic</note>
    </ligand>
</feature>
<feature type="binding site" evidence="8">
    <location>
        <position position="272"/>
    </location>
    <ligand>
        <name>Zn(2+)</name>
        <dbReference type="ChEBI" id="CHEBI:29105"/>
        <label>2</label>
        <note>catalytic</note>
    </ligand>
</feature>
<comment type="caution">
    <text evidence="9">The sequence shown here is derived from an EMBL/GenBank/DDBJ whole genome shotgun (WGS) entry which is preliminary data.</text>
</comment>
<dbReference type="SUPFAM" id="SSF56281">
    <property type="entry name" value="Metallo-hydrolase/oxidoreductase"/>
    <property type="match status" value="1"/>
</dbReference>
<organism evidence="9 10">
    <name type="scientific">Paenibacillus harenae</name>
    <dbReference type="NCBI Taxonomy" id="306543"/>
    <lineage>
        <taxon>Bacteria</taxon>
        <taxon>Bacillati</taxon>
        <taxon>Bacillota</taxon>
        <taxon>Bacilli</taxon>
        <taxon>Bacillales</taxon>
        <taxon>Paenibacillaceae</taxon>
        <taxon>Paenibacillus</taxon>
    </lineage>
</organism>
<dbReference type="EC" id="3.1.26.11" evidence="8"/>
<dbReference type="PANTHER" id="PTHR46018">
    <property type="entry name" value="ZINC PHOSPHODIESTERASE ELAC PROTEIN 1"/>
    <property type="match status" value="1"/>
</dbReference>
<feature type="binding site" evidence="8">
    <location>
        <position position="214"/>
    </location>
    <ligand>
        <name>Zn(2+)</name>
        <dbReference type="ChEBI" id="CHEBI:29105"/>
        <label>1</label>
        <note>catalytic</note>
    </ligand>
</feature>
<name>A0ABT9TVL7_PAEHA</name>
<feature type="active site" description="Proton acceptor" evidence="8">
    <location>
        <position position="67"/>
    </location>
</feature>
<keyword evidence="10" id="KW-1185">Reference proteome</keyword>
<proteinExistence type="inferred from homology"/>
<evidence type="ECO:0000256" key="4">
    <source>
        <dbReference type="ARBA" id="ARBA00022723"/>
    </source>
</evidence>
<dbReference type="GO" id="GO:0042781">
    <property type="term" value="F:3'-tRNA processing endoribonuclease activity"/>
    <property type="evidence" value="ECO:0007669"/>
    <property type="project" value="UniProtKB-EC"/>
</dbReference>
<accession>A0ABT9TVL7</accession>
<dbReference type="PANTHER" id="PTHR46018:SF2">
    <property type="entry name" value="ZINC PHOSPHODIESTERASE ELAC PROTEIN 1"/>
    <property type="match status" value="1"/>
</dbReference>
<gene>
    <name evidence="8" type="primary">rnz</name>
    <name evidence="9" type="ORF">J2T15_000811</name>
</gene>
<evidence type="ECO:0000313" key="9">
    <source>
        <dbReference type="EMBL" id="MDQ0111378.1"/>
    </source>
</evidence>
<feature type="binding site" evidence="8">
    <location>
        <position position="214"/>
    </location>
    <ligand>
        <name>Zn(2+)</name>
        <dbReference type="ChEBI" id="CHEBI:29105"/>
        <label>2</label>
        <note>catalytic</note>
    </ligand>
</feature>
<evidence type="ECO:0000313" key="10">
    <source>
        <dbReference type="Proteomes" id="UP001229346"/>
    </source>
</evidence>
<comment type="function">
    <text evidence="8">Zinc phosphodiesterase, which displays some tRNA 3'-processing endonuclease activity. Probably involved in tRNA maturation, by removing a 3'-trailer from precursor tRNA.</text>
</comment>
<feature type="binding site" evidence="8">
    <location>
        <position position="143"/>
    </location>
    <ligand>
        <name>Zn(2+)</name>
        <dbReference type="ChEBI" id="CHEBI:29105"/>
        <label>1</label>
        <note>catalytic</note>
    </ligand>
</feature>
<dbReference type="NCBIfam" id="TIGR02651">
    <property type="entry name" value="RNase_Z"/>
    <property type="match status" value="1"/>
</dbReference>
<evidence type="ECO:0000256" key="5">
    <source>
        <dbReference type="ARBA" id="ARBA00022759"/>
    </source>
</evidence>
<evidence type="ECO:0000256" key="3">
    <source>
        <dbReference type="ARBA" id="ARBA00022722"/>
    </source>
</evidence>
<dbReference type="Proteomes" id="UP001229346">
    <property type="component" value="Unassembled WGS sequence"/>
</dbReference>
<comment type="catalytic activity">
    <reaction evidence="8">
        <text>Endonucleolytic cleavage of RNA, removing extra 3' nucleotides from tRNA precursor, generating 3' termini of tRNAs. A 3'-hydroxy group is left at the tRNA terminus and a 5'-phosphoryl group is left at the trailer molecule.</text>
        <dbReference type="EC" id="3.1.26.11"/>
    </reaction>
</comment>
<keyword evidence="7 8" id="KW-0862">Zinc</keyword>
<keyword evidence="4 8" id="KW-0479">Metal-binding</keyword>
<keyword evidence="6 8" id="KW-0378">Hydrolase</keyword>
<evidence type="ECO:0000256" key="2">
    <source>
        <dbReference type="ARBA" id="ARBA00022694"/>
    </source>
</evidence>
<keyword evidence="5 8" id="KW-0255">Endonuclease</keyword>
<comment type="cofactor">
    <cofactor evidence="8">
        <name>Zn(2+)</name>
        <dbReference type="ChEBI" id="CHEBI:29105"/>
    </cofactor>
    <text evidence="8">Binds 2 Zn(2+) ions.</text>
</comment>
<feature type="binding site" evidence="8">
    <location>
        <position position="67"/>
    </location>
    <ligand>
        <name>Zn(2+)</name>
        <dbReference type="ChEBI" id="CHEBI:29105"/>
        <label>2</label>
        <note>catalytic</note>
    </ligand>
</feature>
<sequence length="311" mass="34034">MQIWFLGTGAGRPNKQRNVSSIALQLPEPCSNWWLFDAGEATQHQLMNTPLKLSKLDTIFVTHLHGDHIYGLPGLLSTRSFDGGVTPLRMIGPRGLRRYIETVFEISGTTLDYELEYVELGEADGQLAYEDERFSVVASTLIHRVPCFGYRVVEHDQPGRLLADKLKQLGVAPGPQYGLLKQGQDITMQDGTVIYANDVTAPSLPGRVVTILGDTTPCANVLELAMGADLLVHEATFAAGMEEKAHLFGHSTTVEAAKAAAEAGARKLVMTHFSGRYHNENLLQLEEEAQTLFGAATAATDLTCIEIERRT</sequence>
<protein>
    <recommendedName>
        <fullName evidence="8">Ribonuclease Z</fullName>
        <shortName evidence="8">RNase Z</shortName>
        <ecNumber evidence="8">3.1.26.11</ecNumber>
    </recommendedName>
    <alternativeName>
        <fullName evidence="8">tRNA 3 endonuclease</fullName>
    </alternativeName>
    <alternativeName>
        <fullName evidence="8">tRNase Z</fullName>
    </alternativeName>
</protein>
<dbReference type="EMBL" id="JAUSSU010000002">
    <property type="protein sequence ID" value="MDQ0111378.1"/>
    <property type="molecule type" value="Genomic_DNA"/>
</dbReference>
<keyword evidence="2 8" id="KW-0819">tRNA processing</keyword>
<dbReference type="CDD" id="cd07717">
    <property type="entry name" value="RNaseZ_ZiPD-like_MBL-fold"/>
    <property type="match status" value="1"/>
</dbReference>
<dbReference type="InterPro" id="IPR013471">
    <property type="entry name" value="RNase_Z/BN"/>
</dbReference>